<dbReference type="GO" id="GO:0003677">
    <property type="term" value="F:DNA binding"/>
    <property type="evidence" value="ECO:0007669"/>
    <property type="project" value="UniProtKB-KW"/>
</dbReference>
<name>A0A1L7X633_9HELO</name>
<dbReference type="InterPro" id="IPR009044">
    <property type="entry name" value="ssDNA-bd_transcriptional_reg"/>
</dbReference>
<protein>
    <recommendedName>
        <fullName evidence="8">Transcriptional coactivator p15 (PC4) C-terminal domain-containing protein</fullName>
    </recommendedName>
</protein>
<dbReference type="GO" id="GO:0003713">
    <property type="term" value="F:transcription coactivator activity"/>
    <property type="evidence" value="ECO:0007669"/>
    <property type="project" value="InterPro"/>
</dbReference>
<feature type="compositionally biased region" description="Acidic residues" evidence="7">
    <location>
        <begin position="154"/>
        <end position="163"/>
    </location>
</feature>
<evidence type="ECO:0000256" key="1">
    <source>
        <dbReference type="ARBA" id="ARBA00004123"/>
    </source>
</evidence>
<evidence type="ECO:0000256" key="4">
    <source>
        <dbReference type="ARBA" id="ARBA00023125"/>
    </source>
</evidence>
<evidence type="ECO:0000313" key="9">
    <source>
        <dbReference type="EMBL" id="CZR60479.1"/>
    </source>
</evidence>
<feature type="region of interest" description="Disordered" evidence="7">
    <location>
        <begin position="1"/>
        <end position="63"/>
    </location>
</feature>
<dbReference type="PANTHER" id="PTHR13215">
    <property type="entry name" value="RNA POLYMERASE II TRANSCRIPTIONAL COACTIVATOR"/>
    <property type="match status" value="1"/>
</dbReference>
<keyword evidence="4" id="KW-0238">DNA-binding</keyword>
<dbReference type="Pfam" id="PF02229">
    <property type="entry name" value="PC4"/>
    <property type="match status" value="1"/>
</dbReference>
<feature type="domain" description="Transcriptional coactivator p15 (PC4) C-terminal" evidence="8">
    <location>
        <begin position="57"/>
        <end position="104"/>
    </location>
</feature>
<proteinExistence type="inferred from homology"/>
<evidence type="ECO:0000256" key="2">
    <source>
        <dbReference type="ARBA" id="ARBA00009001"/>
    </source>
</evidence>
<dbReference type="AlphaFoldDB" id="A0A1L7X633"/>
<keyword evidence="3" id="KW-0805">Transcription regulation</keyword>
<dbReference type="STRING" id="576137.A0A1L7X633"/>
<evidence type="ECO:0000256" key="3">
    <source>
        <dbReference type="ARBA" id="ARBA00023015"/>
    </source>
</evidence>
<comment type="subcellular location">
    <subcellularLocation>
        <location evidence="1">Nucleus</location>
    </subcellularLocation>
</comment>
<dbReference type="SUPFAM" id="SSF54447">
    <property type="entry name" value="ssDNA-binding transcriptional regulator domain"/>
    <property type="match status" value="1"/>
</dbReference>
<evidence type="ECO:0000256" key="7">
    <source>
        <dbReference type="SAM" id="MobiDB-lite"/>
    </source>
</evidence>
<dbReference type="Gene3D" id="2.30.31.10">
    <property type="entry name" value="Transcriptional Coactivator Pc4, Chain A"/>
    <property type="match status" value="1"/>
</dbReference>
<keyword evidence="6" id="KW-0539">Nucleus</keyword>
<gene>
    <name evidence="9" type="ORF">PAC_10375</name>
</gene>
<dbReference type="InterPro" id="IPR045125">
    <property type="entry name" value="Sub1/Tcp4-like"/>
</dbReference>
<feature type="compositionally biased region" description="Acidic residues" evidence="7">
    <location>
        <begin position="12"/>
        <end position="24"/>
    </location>
</feature>
<feature type="region of interest" description="Disordered" evidence="7">
    <location>
        <begin position="114"/>
        <end position="163"/>
    </location>
</feature>
<evidence type="ECO:0000256" key="6">
    <source>
        <dbReference type="ARBA" id="ARBA00023242"/>
    </source>
</evidence>
<dbReference type="InterPro" id="IPR003173">
    <property type="entry name" value="PC4_C"/>
</dbReference>
<feature type="compositionally biased region" description="Acidic residues" evidence="7">
    <location>
        <begin position="124"/>
        <end position="134"/>
    </location>
</feature>
<feature type="compositionally biased region" description="Basic residues" evidence="7">
    <location>
        <begin position="28"/>
        <end position="42"/>
    </location>
</feature>
<feature type="compositionally biased region" description="Basic residues" evidence="7">
    <location>
        <begin position="138"/>
        <end position="147"/>
    </location>
</feature>
<comment type="similarity">
    <text evidence="2">Belongs to the transcriptional coactivator PC4 family.</text>
</comment>
<evidence type="ECO:0000256" key="5">
    <source>
        <dbReference type="ARBA" id="ARBA00023163"/>
    </source>
</evidence>
<keyword evidence="5" id="KW-0804">Transcription</keyword>
<dbReference type="GO" id="GO:0060261">
    <property type="term" value="P:positive regulation of transcription initiation by RNA polymerase II"/>
    <property type="evidence" value="ECO:0007669"/>
    <property type="project" value="InterPro"/>
</dbReference>
<keyword evidence="10" id="KW-1185">Reference proteome</keyword>
<dbReference type="GO" id="GO:0005634">
    <property type="term" value="C:nucleus"/>
    <property type="evidence" value="ECO:0007669"/>
    <property type="project" value="UniProtKB-SubCell"/>
</dbReference>
<accession>A0A1L7X633</accession>
<dbReference type="Proteomes" id="UP000184330">
    <property type="component" value="Unassembled WGS sequence"/>
</dbReference>
<dbReference type="EMBL" id="FJOG01000016">
    <property type="protein sequence ID" value="CZR60479.1"/>
    <property type="molecule type" value="Genomic_DNA"/>
</dbReference>
<organism evidence="9 10">
    <name type="scientific">Phialocephala subalpina</name>
    <dbReference type="NCBI Taxonomy" id="576137"/>
    <lineage>
        <taxon>Eukaryota</taxon>
        <taxon>Fungi</taxon>
        <taxon>Dikarya</taxon>
        <taxon>Ascomycota</taxon>
        <taxon>Pezizomycotina</taxon>
        <taxon>Leotiomycetes</taxon>
        <taxon>Helotiales</taxon>
        <taxon>Mollisiaceae</taxon>
        <taxon>Phialocephala</taxon>
        <taxon>Phialocephala fortinii species complex</taxon>
    </lineage>
</organism>
<evidence type="ECO:0000313" key="10">
    <source>
        <dbReference type="Proteomes" id="UP000184330"/>
    </source>
</evidence>
<dbReference type="OrthoDB" id="2505440at2759"/>
<reference evidence="9 10" key="1">
    <citation type="submission" date="2016-03" db="EMBL/GenBank/DDBJ databases">
        <authorList>
            <person name="Ploux O."/>
        </authorList>
    </citation>
    <scope>NUCLEOTIDE SEQUENCE [LARGE SCALE GENOMIC DNA]</scope>
    <source>
        <strain evidence="9 10">UAMH 11012</strain>
    </source>
</reference>
<evidence type="ECO:0000259" key="8">
    <source>
        <dbReference type="Pfam" id="PF02229"/>
    </source>
</evidence>
<sequence>MGKGKRGHDEVDTYAEDDFVENDDGNAPKKKTKKAAPSKGGKKSVEEKSWELSSGRNPKRLGVSEFKGQTLIRVGETYEKDGEYLPGKKGISLTVDQYTALLDAIPKMNAHLESQGIKVSGSAVDDDDEMEEEEAKPQRKAKTKAKSKSNIEATSDEEEEDEE</sequence>